<reference evidence="4 5" key="1">
    <citation type="journal article" date="2013" name="Front. Plant Sci.">
        <title>The Reference Genome of the Halophytic Plant Eutrema salsugineum.</title>
        <authorList>
            <person name="Yang R."/>
            <person name="Jarvis D.E."/>
            <person name="Chen H."/>
            <person name="Beilstein M.A."/>
            <person name="Grimwood J."/>
            <person name="Jenkins J."/>
            <person name="Shu S."/>
            <person name="Prochnik S."/>
            <person name="Xin M."/>
            <person name="Ma C."/>
            <person name="Schmutz J."/>
            <person name="Wing R.A."/>
            <person name="Mitchell-Olds T."/>
            <person name="Schumaker K.S."/>
            <person name="Wang X."/>
        </authorList>
    </citation>
    <scope>NUCLEOTIDE SEQUENCE [LARGE SCALE GENOMIC DNA]</scope>
</reference>
<feature type="compositionally biased region" description="Basic and acidic residues" evidence="3">
    <location>
        <begin position="89"/>
        <end position="107"/>
    </location>
</feature>
<dbReference type="EMBL" id="KI517683">
    <property type="protein sequence ID" value="ESQ34755.1"/>
    <property type="molecule type" value="Genomic_DNA"/>
</dbReference>
<dbReference type="KEGG" id="eus:EUTSA_v10008706mg"/>
<protein>
    <recommendedName>
        <fullName evidence="6">Dehydrin</fullName>
    </recommendedName>
</protein>
<dbReference type="PANTHER" id="PTHR33346:SF2">
    <property type="entry name" value="DEHYDRIN ERD14"/>
    <property type="match status" value="1"/>
</dbReference>
<gene>
    <name evidence="4" type="ORF">EUTSA_v10008706mg</name>
</gene>
<dbReference type="InterPro" id="IPR000167">
    <property type="entry name" value="Dehydrin"/>
</dbReference>
<accession>V4KAP5</accession>
<evidence type="ECO:0000256" key="3">
    <source>
        <dbReference type="SAM" id="MobiDB-lite"/>
    </source>
</evidence>
<evidence type="ECO:0000256" key="2">
    <source>
        <dbReference type="RuleBase" id="RU003995"/>
    </source>
</evidence>
<dbReference type="GO" id="GO:0016020">
    <property type="term" value="C:membrane"/>
    <property type="evidence" value="ECO:0007669"/>
    <property type="project" value="TreeGrafter"/>
</dbReference>
<feature type="region of interest" description="Disordered" evidence="3">
    <location>
        <begin position="1"/>
        <end position="107"/>
    </location>
</feature>
<dbReference type="GO" id="GO:0009631">
    <property type="term" value="P:cold acclimation"/>
    <property type="evidence" value="ECO:0007669"/>
    <property type="project" value="TreeGrafter"/>
</dbReference>
<dbReference type="PANTHER" id="PTHR33346">
    <property type="entry name" value="DEHYDRIN XERO 2-RELATED"/>
    <property type="match status" value="1"/>
</dbReference>
<comment type="similarity">
    <text evidence="1 2">Belongs to the plant dehydrin family.</text>
</comment>
<evidence type="ECO:0000313" key="5">
    <source>
        <dbReference type="Proteomes" id="UP000030689"/>
    </source>
</evidence>
<proteinExistence type="inferred from homology"/>
<dbReference type="OMA" id="VEHHQTE"/>
<name>V4KAP5_EUTSA</name>
<dbReference type="Pfam" id="PF00257">
    <property type="entry name" value="Dehydrin"/>
    <property type="match status" value="1"/>
</dbReference>
<dbReference type="AlphaFoldDB" id="V4KAP5"/>
<dbReference type="STRING" id="72664.V4KAP5"/>
<feature type="compositionally biased region" description="Basic and acidic residues" evidence="3">
    <location>
        <begin position="136"/>
        <end position="170"/>
    </location>
</feature>
<feature type="compositionally biased region" description="Basic and acidic residues" evidence="3">
    <location>
        <begin position="213"/>
        <end position="224"/>
    </location>
</feature>
<dbReference type="GO" id="GO:0009414">
    <property type="term" value="P:response to water deprivation"/>
    <property type="evidence" value="ECO:0007669"/>
    <property type="project" value="UniProtKB-ARBA"/>
</dbReference>
<evidence type="ECO:0008006" key="6">
    <source>
        <dbReference type="Google" id="ProtNLM"/>
    </source>
</evidence>
<dbReference type="PROSITE" id="PS00823">
    <property type="entry name" value="DEHYDRIN_2"/>
    <property type="match status" value="1"/>
</dbReference>
<evidence type="ECO:0000313" key="4">
    <source>
        <dbReference type="EMBL" id="ESQ34755.1"/>
    </source>
</evidence>
<dbReference type="Gramene" id="ESQ34755">
    <property type="protein sequence ID" value="ESQ34755"/>
    <property type="gene ID" value="EUTSA_v10008706mg"/>
</dbReference>
<evidence type="ECO:0000256" key="1">
    <source>
        <dbReference type="ARBA" id="ARBA00008403"/>
    </source>
</evidence>
<feature type="region of interest" description="Disordered" evidence="3">
    <location>
        <begin position="132"/>
        <end position="224"/>
    </location>
</feature>
<keyword evidence="5" id="KW-1185">Reference proteome</keyword>
<feature type="compositionally biased region" description="Basic and acidic residues" evidence="3">
    <location>
        <begin position="1"/>
        <end position="76"/>
    </location>
</feature>
<dbReference type="GO" id="GO:0005829">
    <property type="term" value="C:cytosol"/>
    <property type="evidence" value="ECO:0007669"/>
    <property type="project" value="TreeGrafter"/>
</dbReference>
<dbReference type="GO" id="GO:0009737">
    <property type="term" value="P:response to abscisic acid"/>
    <property type="evidence" value="ECO:0007669"/>
    <property type="project" value="TreeGrafter"/>
</dbReference>
<dbReference type="GO" id="GO:0046872">
    <property type="term" value="F:metal ion binding"/>
    <property type="evidence" value="ECO:0007669"/>
    <property type="project" value="UniProtKB-ARBA"/>
</dbReference>
<dbReference type="OrthoDB" id="1113992at2759"/>
<dbReference type="InterPro" id="IPR030513">
    <property type="entry name" value="Dehydrin_CS"/>
</dbReference>
<sequence>MAEEYKNSVPEHETPEVKDRGVFDFLGQKKEEVKPQETTTKVDDEAMENKHTLLEELQEKTEEDKQNKPSVIEKLHGSNSSSSSSDEEGEKKKKTYEGEEEKKGVMENIKEKLPGHGNKAEDHDVPVVTTMPATHSSDHVVEHHQTEEEKKGMTEKIKEKLPGHSKKPEDSQVVNTTPMVETATPITAEHTAEKKGILEKIKEKLPGQQAKTNGEEEMKEKEAV</sequence>
<dbReference type="Proteomes" id="UP000030689">
    <property type="component" value="Unassembled WGS sequence"/>
</dbReference>
<organism evidence="4 5">
    <name type="scientific">Eutrema salsugineum</name>
    <name type="common">Saltwater cress</name>
    <name type="synonym">Sisymbrium salsugineum</name>
    <dbReference type="NCBI Taxonomy" id="72664"/>
    <lineage>
        <taxon>Eukaryota</taxon>
        <taxon>Viridiplantae</taxon>
        <taxon>Streptophyta</taxon>
        <taxon>Embryophyta</taxon>
        <taxon>Tracheophyta</taxon>
        <taxon>Spermatophyta</taxon>
        <taxon>Magnoliopsida</taxon>
        <taxon>eudicotyledons</taxon>
        <taxon>Gunneridae</taxon>
        <taxon>Pentapetalae</taxon>
        <taxon>rosids</taxon>
        <taxon>malvids</taxon>
        <taxon>Brassicales</taxon>
        <taxon>Brassicaceae</taxon>
        <taxon>Eutremeae</taxon>
        <taxon>Eutrema</taxon>
    </lineage>
</organism>
<feature type="compositionally biased region" description="Basic and acidic residues" evidence="3">
    <location>
        <begin position="190"/>
        <end position="205"/>
    </location>
</feature>